<accession>A0A5C0SGS5</accession>
<protein>
    <submittedName>
        <fullName evidence="2">Uncharacterized protein</fullName>
    </submittedName>
</protein>
<evidence type="ECO:0000313" key="3">
    <source>
        <dbReference type="Proteomes" id="UP000324646"/>
    </source>
</evidence>
<sequence>MDIGTVVFIDDVHSDLYMKHGEVIEIAADKARVMVVLRDKLNRNIVCITDKFDMDKLYEHKEVKKMA</sequence>
<gene>
    <name evidence="1" type="ORF">FQB35_04450</name>
    <name evidence="2" type="ORF">FQB35_09840</name>
</gene>
<evidence type="ECO:0000313" key="2">
    <source>
        <dbReference type="EMBL" id="QEK12604.1"/>
    </source>
</evidence>
<dbReference type="KEGG" id="crs:FQB35_09840"/>
<dbReference type="Proteomes" id="UP000324646">
    <property type="component" value="Chromosome"/>
</dbReference>
<dbReference type="RefSeq" id="WP_148808825.1">
    <property type="nucleotide sequence ID" value="NZ_CP042243.1"/>
</dbReference>
<dbReference type="EMBL" id="CP042243">
    <property type="protein sequence ID" value="QEK11670.1"/>
    <property type="molecule type" value="Genomic_DNA"/>
</dbReference>
<dbReference type="OrthoDB" id="1956735at2"/>
<reference evidence="2 3" key="1">
    <citation type="submission" date="2019-07" db="EMBL/GenBank/DDBJ databases">
        <title>Complete genome of Crassaminicella thermophila SY095.</title>
        <authorList>
            <person name="Li X."/>
        </authorList>
    </citation>
    <scope>NUCLEOTIDE SEQUENCE [LARGE SCALE GENOMIC DNA]</scope>
    <source>
        <strain evidence="2 3">SY095</strain>
    </source>
</reference>
<dbReference type="EMBL" id="CP042243">
    <property type="protein sequence ID" value="QEK12604.1"/>
    <property type="molecule type" value="Genomic_DNA"/>
</dbReference>
<dbReference type="AlphaFoldDB" id="A0A5C0SGS5"/>
<dbReference type="KEGG" id="crs:FQB35_04450"/>
<keyword evidence="3" id="KW-1185">Reference proteome</keyword>
<organism evidence="2 3">
    <name type="scientific">Crassaminicella thermophila</name>
    <dbReference type="NCBI Taxonomy" id="2599308"/>
    <lineage>
        <taxon>Bacteria</taxon>
        <taxon>Bacillati</taxon>
        <taxon>Bacillota</taxon>
        <taxon>Clostridia</taxon>
        <taxon>Eubacteriales</taxon>
        <taxon>Clostridiaceae</taxon>
        <taxon>Crassaminicella</taxon>
    </lineage>
</organism>
<proteinExistence type="predicted"/>
<evidence type="ECO:0000313" key="1">
    <source>
        <dbReference type="EMBL" id="QEK11670.1"/>
    </source>
</evidence>
<name>A0A5C0SGS5_CRATE</name>